<dbReference type="CDD" id="cd04865">
    <property type="entry name" value="LigD_Pol_like_2"/>
    <property type="match status" value="1"/>
</dbReference>
<feature type="domain" description="DNA ligase D polymerase" evidence="1">
    <location>
        <begin position="32"/>
        <end position="285"/>
    </location>
</feature>
<dbReference type="InterPro" id="IPR052171">
    <property type="entry name" value="NHEJ_LigD"/>
</dbReference>
<proteinExistence type="predicted"/>
<dbReference type="NCBIfam" id="TIGR02778">
    <property type="entry name" value="ligD_pol"/>
    <property type="match status" value="1"/>
</dbReference>
<protein>
    <submittedName>
        <fullName evidence="2">Bifunctional non-homologous end joining protein LigD</fullName>
    </submittedName>
</protein>
<sequence length="317" mass="35871">MSGIKREIVEIQGKVLTLTNLDKLFWPEAGITKAHLIKYYLNMAPYILPYIYNRPLVMKRYPDGIKGDYFYQKECPSYAPRWVETYPVKHTGKIINYIICNDLPTLIWLANQGCLEIHAWLSRVEDIDYPDLAVFDLDPGEGVAFDEVLKVALLVRNMLEEFGITGFPKTSGSSGMHIFIPLAAKHTFAEVTEAMKRLAEIIVRAYPGGVTLERSIARRKGKVYLDYLQNGRGKTMAFTYSPRPLAGAPVSAPLTWTEVEGNLVRPDSFNIMNIIDRVEKIGDLFAKLPASKNRIDLFIKNNRLQILGANTINSELI</sequence>
<dbReference type="Proteomes" id="UP000323166">
    <property type="component" value="Unassembled WGS sequence"/>
</dbReference>
<reference evidence="2 3" key="1">
    <citation type="submission" date="2019-07" db="EMBL/GenBank/DDBJ databases">
        <title>Genomic Encyclopedia of Type Strains, Phase I: the one thousand microbial genomes (KMG-I) project.</title>
        <authorList>
            <person name="Kyrpides N."/>
        </authorList>
    </citation>
    <scope>NUCLEOTIDE SEQUENCE [LARGE SCALE GENOMIC DNA]</scope>
    <source>
        <strain evidence="2 3">DSM 6562</strain>
    </source>
</reference>
<dbReference type="Gene3D" id="3.90.920.10">
    <property type="entry name" value="DNA primase, PRIM domain"/>
    <property type="match status" value="1"/>
</dbReference>
<dbReference type="PANTHER" id="PTHR42705">
    <property type="entry name" value="BIFUNCTIONAL NON-HOMOLOGOUS END JOINING PROTEIN LIGD"/>
    <property type="match status" value="1"/>
</dbReference>
<dbReference type="Pfam" id="PF21686">
    <property type="entry name" value="LigD_Prim-Pol"/>
    <property type="match status" value="1"/>
</dbReference>
<gene>
    <name evidence="2" type="ORF">LX24_00199</name>
</gene>
<name>A0A5S4ZYI2_9FIRM</name>
<dbReference type="InterPro" id="IPR014145">
    <property type="entry name" value="LigD_pol_dom"/>
</dbReference>
<accession>A0A5S4ZYI2</accession>
<dbReference type="RefSeq" id="WP_166510271.1">
    <property type="nucleotide sequence ID" value="NZ_VNHM01000001.1"/>
</dbReference>
<dbReference type="EMBL" id="VNHM01000001">
    <property type="protein sequence ID" value="TYO97915.1"/>
    <property type="molecule type" value="Genomic_DNA"/>
</dbReference>
<evidence type="ECO:0000313" key="2">
    <source>
        <dbReference type="EMBL" id="TYO97915.1"/>
    </source>
</evidence>
<dbReference type="AlphaFoldDB" id="A0A5S4ZYI2"/>
<comment type="caution">
    <text evidence="2">The sequence shown here is derived from an EMBL/GenBank/DDBJ whole genome shotgun (WGS) entry which is preliminary data.</text>
</comment>
<evidence type="ECO:0000313" key="3">
    <source>
        <dbReference type="Proteomes" id="UP000323166"/>
    </source>
</evidence>
<organism evidence="2 3">
    <name type="scientific">Desulfallas thermosapovorans DSM 6562</name>
    <dbReference type="NCBI Taxonomy" id="1121431"/>
    <lineage>
        <taxon>Bacteria</taxon>
        <taxon>Bacillati</taxon>
        <taxon>Bacillota</taxon>
        <taxon>Clostridia</taxon>
        <taxon>Eubacteriales</taxon>
        <taxon>Desulfallaceae</taxon>
        <taxon>Desulfallas</taxon>
    </lineage>
</organism>
<keyword evidence="3" id="KW-1185">Reference proteome</keyword>
<dbReference type="PANTHER" id="PTHR42705:SF2">
    <property type="entry name" value="BIFUNCTIONAL NON-HOMOLOGOUS END JOINING PROTEIN LIGD"/>
    <property type="match status" value="1"/>
</dbReference>
<evidence type="ECO:0000259" key="1">
    <source>
        <dbReference type="Pfam" id="PF21686"/>
    </source>
</evidence>